<feature type="region of interest" description="Disordered" evidence="1">
    <location>
        <begin position="837"/>
        <end position="862"/>
    </location>
</feature>
<feature type="compositionally biased region" description="Basic and acidic residues" evidence="1">
    <location>
        <begin position="103"/>
        <end position="119"/>
    </location>
</feature>
<keyword evidence="2" id="KW-0812">Transmembrane</keyword>
<feature type="transmembrane region" description="Helical" evidence="2">
    <location>
        <begin position="742"/>
        <end position="764"/>
    </location>
</feature>
<name>A0A0D2F4M3_9EURO</name>
<evidence type="ECO:0000313" key="3">
    <source>
        <dbReference type="EMBL" id="KIW62848.1"/>
    </source>
</evidence>
<reference evidence="3 4" key="1">
    <citation type="submission" date="2015-01" db="EMBL/GenBank/DDBJ databases">
        <title>The Genome Sequence of Capronia semiimmersa CBS27337.</title>
        <authorList>
            <consortium name="The Broad Institute Genomics Platform"/>
            <person name="Cuomo C."/>
            <person name="de Hoog S."/>
            <person name="Gorbushina A."/>
            <person name="Stielow B."/>
            <person name="Teixiera M."/>
            <person name="Abouelleil A."/>
            <person name="Chapman S.B."/>
            <person name="Priest M."/>
            <person name="Young S.K."/>
            <person name="Wortman J."/>
            <person name="Nusbaum C."/>
            <person name="Birren B."/>
        </authorList>
    </citation>
    <scope>NUCLEOTIDE SEQUENCE [LARGE SCALE GENOMIC DNA]</scope>
    <source>
        <strain evidence="3 4">CBS 27337</strain>
    </source>
</reference>
<proteinExistence type="predicted"/>
<dbReference type="AlphaFoldDB" id="A0A0D2F4M3"/>
<feature type="region of interest" description="Disordered" evidence="1">
    <location>
        <begin position="1"/>
        <end position="33"/>
    </location>
</feature>
<feature type="compositionally biased region" description="Polar residues" evidence="1">
    <location>
        <begin position="68"/>
        <end position="84"/>
    </location>
</feature>
<dbReference type="Proteomes" id="UP000054266">
    <property type="component" value="Unassembled WGS sequence"/>
</dbReference>
<feature type="transmembrane region" description="Helical" evidence="2">
    <location>
        <begin position="277"/>
        <end position="301"/>
    </location>
</feature>
<dbReference type="STRING" id="5601.A0A0D2F4M3"/>
<dbReference type="HOGENOM" id="CLU_012014_1_0_1"/>
<protein>
    <submittedName>
        <fullName evidence="3">Uncharacterized protein</fullName>
    </submittedName>
</protein>
<evidence type="ECO:0000256" key="2">
    <source>
        <dbReference type="SAM" id="Phobius"/>
    </source>
</evidence>
<sequence length="878" mass="96429">MEGTPSQALFHPRRSFRRQDSSLVPESYDRAPQEDLEFQTFDSPEWQEAPVGLNISGIPKVKRVPVGSKSSSYTSKDGLSTTLVATPEPLLPGTSRDSPYQEAHSRVEDTRSWKSDRSSYSRLDQQTSQDFSTEAGLLHTHTQLDESCPTHGDLLTSPWSWWTISVLALAVYSTVFSGVFLGIAFAKPRWGESIGTNGHISFANATLLSALMSKTVELSFVTIFVALLGQMLSRRAFAKENKNGGISIAEMTMRSWVMQPGTLITNWIAVRYAASTIIGILVLVAALAATFYTTAAEALVAPKPKFGRLERRTLYGQVAASYANAPYLAGRCQSPIHGEGIDPVLGYDVEGDTCLQIDYAGQSFHNFKTFLADWSQRLDIGNISSDLSSIVGRPPPISTLFDNTTLLGQWITPSRENVTADSFRYQRLVQNVTLAMPHANLFNAARDPKNHILQPEDLQGNGEYSIRAAIPAPMINVLCVGMDEAEVEPMIVDPSNITDPATFYVGATVVDDIFGFGNGSAPEVQQPPFFPKLPLPYNMLGFISSSYGYPAVYILAAPPPEGKRASYLPYMDYMLCSVRSAQYRNCTTYYHVAQSGGQMSVECDNSTGNTFSYFRSVPDATMGSWEPDWKDMGSEWLRAVSLNSGVYNANASNARILSQFIPPYSNASGADAYTSLPIDMPTLGEALAVLASSTAVLASSTAPFLHYWNYSQPTLEVPQYQNFRAMVSYKDYASGGTQEWQGLFYVVLVAVFLLSLFSLIYLLWTFCLLGRVTDYTEPQNLFALAINSPPSSTMSGTCGAGPSGGLLAKKWEVDMQKAGSSPTDRNMHPHFYVRCRDESAPASPRKSRRQRRSRPPTVASFSIAESPAVEQYMRLSGK</sequence>
<keyword evidence="4" id="KW-1185">Reference proteome</keyword>
<dbReference type="EMBL" id="KN846962">
    <property type="protein sequence ID" value="KIW62848.1"/>
    <property type="molecule type" value="Genomic_DNA"/>
</dbReference>
<feature type="region of interest" description="Disordered" evidence="1">
    <location>
        <begin position="64"/>
        <end position="127"/>
    </location>
</feature>
<gene>
    <name evidence="3" type="ORF">PV04_09740</name>
</gene>
<evidence type="ECO:0000313" key="4">
    <source>
        <dbReference type="Proteomes" id="UP000054266"/>
    </source>
</evidence>
<feature type="transmembrane region" description="Helical" evidence="2">
    <location>
        <begin position="207"/>
        <end position="229"/>
    </location>
</feature>
<feature type="compositionally biased region" description="Basic residues" evidence="1">
    <location>
        <begin position="845"/>
        <end position="854"/>
    </location>
</feature>
<keyword evidence="2" id="KW-0472">Membrane</keyword>
<organism evidence="3 4">
    <name type="scientific">Phialophora macrospora</name>
    <dbReference type="NCBI Taxonomy" id="1851006"/>
    <lineage>
        <taxon>Eukaryota</taxon>
        <taxon>Fungi</taxon>
        <taxon>Dikarya</taxon>
        <taxon>Ascomycota</taxon>
        <taxon>Pezizomycotina</taxon>
        <taxon>Eurotiomycetes</taxon>
        <taxon>Chaetothyriomycetidae</taxon>
        <taxon>Chaetothyriales</taxon>
        <taxon>Herpotrichiellaceae</taxon>
        <taxon>Phialophora</taxon>
    </lineage>
</organism>
<evidence type="ECO:0000256" key="1">
    <source>
        <dbReference type="SAM" id="MobiDB-lite"/>
    </source>
</evidence>
<accession>A0A0D2F4M3</accession>
<feature type="transmembrane region" description="Helical" evidence="2">
    <location>
        <begin position="159"/>
        <end position="186"/>
    </location>
</feature>
<keyword evidence="2" id="KW-1133">Transmembrane helix</keyword>